<evidence type="ECO:0000313" key="2">
    <source>
        <dbReference type="Proteomes" id="UP000632222"/>
    </source>
</evidence>
<reference evidence="2" key="1">
    <citation type="journal article" date="2019" name="Int. J. Syst. Evol. Microbiol.">
        <title>The Global Catalogue of Microorganisms (GCM) 10K type strain sequencing project: providing services to taxonomists for standard genome sequencing and annotation.</title>
        <authorList>
            <consortium name="The Broad Institute Genomics Platform"/>
            <consortium name="The Broad Institute Genome Sequencing Center for Infectious Disease"/>
            <person name="Wu L."/>
            <person name="Ma J."/>
        </authorList>
    </citation>
    <scope>NUCLEOTIDE SEQUENCE [LARGE SCALE GENOMIC DNA]</scope>
    <source>
        <strain evidence="2">JCM 14370</strain>
    </source>
</reference>
<sequence length="94" mass="11415">MGSFVMGHDPMDRFHLGYMQETLTWDLDRRHEDFKDYTKRVFSLSPFQDVLGSLHLWRLQELPVLNVEDCVCALRWKEMHFHSTYRQRKAEPEE</sequence>
<keyword evidence="2" id="KW-1185">Reference proteome</keyword>
<protein>
    <submittedName>
        <fullName evidence="1">Uncharacterized protein</fullName>
    </submittedName>
</protein>
<name>A0ABQ2DHN3_9DEIO</name>
<comment type="caution">
    <text evidence="1">The sequence shown here is derived from an EMBL/GenBank/DDBJ whole genome shotgun (WGS) entry which is preliminary data.</text>
</comment>
<dbReference type="Proteomes" id="UP000632222">
    <property type="component" value="Unassembled WGS sequence"/>
</dbReference>
<evidence type="ECO:0000313" key="1">
    <source>
        <dbReference type="EMBL" id="GGJ58380.1"/>
    </source>
</evidence>
<dbReference type="EMBL" id="BMOD01000043">
    <property type="protein sequence ID" value="GGJ58380.1"/>
    <property type="molecule type" value="Genomic_DNA"/>
</dbReference>
<gene>
    <name evidence="1" type="ORF">GCM10008938_50590</name>
</gene>
<proteinExistence type="predicted"/>
<accession>A0ABQ2DHN3</accession>
<organism evidence="1 2">
    <name type="scientific">Deinococcus roseus</name>
    <dbReference type="NCBI Taxonomy" id="392414"/>
    <lineage>
        <taxon>Bacteria</taxon>
        <taxon>Thermotogati</taxon>
        <taxon>Deinococcota</taxon>
        <taxon>Deinococci</taxon>
        <taxon>Deinococcales</taxon>
        <taxon>Deinococcaceae</taxon>
        <taxon>Deinococcus</taxon>
    </lineage>
</organism>